<dbReference type="GO" id="GO:0004526">
    <property type="term" value="F:ribonuclease P activity"/>
    <property type="evidence" value="ECO:0007669"/>
    <property type="project" value="TreeGrafter"/>
</dbReference>
<accession>A0A8H8UD20</accession>
<dbReference type="PANTHER" id="PTHR15396">
    <property type="entry name" value="RIBONUCLEASE P PROTEIN SUBUNIT P40"/>
    <property type="match status" value="1"/>
</dbReference>
<keyword evidence="2" id="KW-1185">Reference proteome</keyword>
<dbReference type="GO" id="GO:0001682">
    <property type="term" value="P:tRNA 5'-leader removal"/>
    <property type="evidence" value="ECO:0007669"/>
    <property type="project" value="InterPro"/>
</dbReference>
<proteinExistence type="predicted"/>
<dbReference type="PANTHER" id="PTHR15396:SF1">
    <property type="entry name" value="RIBONUCLEASE P PROTEIN SUBUNIT P40"/>
    <property type="match status" value="1"/>
</dbReference>
<dbReference type="GO" id="GO:0000447">
    <property type="term" value="P:endonucleolytic cleavage in ITS1 to separate SSU-rRNA from 5.8S rRNA and LSU-rRNA from tricistronic rRNA transcript (SSU-rRNA, 5.8S rRNA, LSU-rRNA)"/>
    <property type="evidence" value="ECO:0007669"/>
    <property type="project" value="TreeGrafter"/>
</dbReference>
<dbReference type="Pfam" id="PF08584">
    <property type="entry name" value="Ribonuc_P_40"/>
    <property type="match status" value="1"/>
</dbReference>
<evidence type="ECO:0000313" key="2">
    <source>
        <dbReference type="Proteomes" id="UP000443090"/>
    </source>
</evidence>
<dbReference type="GO" id="GO:0030681">
    <property type="term" value="C:multimeric ribonuclease P complex"/>
    <property type="evidence" value="ECO:0007669"/>
    <property type="project" value="TreeGrafter"/>
</dbReference>
<dbReference type="GO" id="GO:0000172">
    <property type="term" value="C:ribonuclease MRP complex"/>
    <property type="evidence" value="ECO:0007669"/>
    <property type="project" value="TreeGrafter"/>
</dbReference>
<dbReference type="EMBL" id="QGMI01000536">
    <property type="protein sequence ID" value="TVY39271.1"/>
    <property type="molecule type" value="Genomic_DNA"/>
</dbReference>
<gene>
    <name evidence="1" type="primary">Rpp40</name>
    <name evidence="1" type="ORF">LOCC1_G004200</name>
</gene>
<protein>
    <submittedName>
        <fullName evidence="1">Ribonuclease P protein subunit</fullName>
    </submittedName>
</protein>
<reference evidence="1 2" key="1">
    <citation type="submission" date="2018-05" db="EMBL/GenBank/DDBJ databases">
        <title>Genome sequencing and assembly of the regulated plant pathogen Lachnellula willkommii and related sister species for the development of diagnostic species identification markers.</title>
        <authorList>
            <person name="Giroux E."/>
            <person name="Bilodeau G."/>
        </authorList>
    </citation>
    <scope>NUCLEOTIDE SEQUENCE [LARGE SCALE GENOMIC DNA]</scope>
    <source>
        <strain evidence="1 2">CBS 160.35</strain>
    </source>
</reference>
<dbReference type="Proteomes" id="UP000443090">
    <property type="component" value="Unassembled WGS sequence"/>
</dbReference>
<sequence length="364" mass="40976">MLGFPEGTKNDPKCYVTHGVMGHLDPKQPPVKRKPFAAILKLDFVQKVELVLPEEIYEIMKEVLDQLPKPVYSRVILPLKALLEGAFFNEYIKKGKRRLSVSAHSFLRNILMLSEGTLGVDDSYSLREGLLTLHLEKESYERAGIVGKPDGVKGKRGTKPRWVIEINLRLPSMLHGKKGFDRIVYAFKNVLTNPVTWLFHDLGTAAVTPDPLDPHFPVKKTVSPSFLQDIKVNRPSLKPPKEADPTYGADFEDYAIELQEWLALVLLDSPRISPDDKIDPFLSRYAPPGDSQTDTKLVKLTWQGFLAPTWAHKAFVRMLLAAPQEAWFAYCVGGFGEGISGESKNCTILRLPNAPKEYVLWEVV</sequence>
<dbReference type="GO" id="GO:0000171">
    <property type="term" value="F:ribonuclease MRP activity"/>
    <property type="evidence" value="ECO:0007669"/>
    <property type="project" value="TreeGrafter"/>
</dbReference>
<dbReference type="AlphaFoldDB" id="A0A8H8UD20"/>
<organism evidence="1 2">
    <name type="scientific">Lachnellula occidentalis</name>
    <dbReference type="NCBI Taxonomy" id="215460"/>
    <lineage>
        <taxon>Eukaryota</taxon>
        <taxon>Fungi</taxon>
        <taxon>Dikarya</taxon>
        <taxon>Ascomycota</taxon>
        <taxon>Pezizomycotina</taxon>
        <taxon>Leotiomycetes</taxon>
        <taxon>Helotiales</taxon>
        <taxon>Lachnaceae</taxon>
        <taxon>Lachnellula</taxon>
    </lineage>
</organism>
<comment type="caution">
    <text evidence="1">The sequence shown here is derived from an EMBL/GenBank/DDBJ whole genome shotgun (WGS) entry which is preliminary data.</text>
</comment>
<dbReference type="OrthoDB" id="63112at2759"/>
<dbReference type="InterPro" id="IPR013893">
    <property type="entry name" value="RNase_P_Rpp40"/>
</dbReference>
<evidence type="ECO:0000313" key="1">
    <source>
        <dbReference type="EMBL" id="TVY39271.1"/>
    </source>
</evidence>
<name>A0A8H8UD20_9HELO</name>